<comment type="caution">
    <text evidence="8">The sequence shown here is derived from an EMBL/GenBank/DDBJ whole genome shotgun (WGS) entry which is preliminary data.</text>
</comment>
<dbReference type="Proteomes" id="UP001152320">
    <property type="component" value="Chromosome 17"/>
</dbReference>
<evidence type="ECO:0000256" key="6">
    <source>
        <dbReference type="SAM" id="MobiDB-lite"/>
    </source>
</evidence>
<feature type="region of interest" description="Disordered" evidence="6">
    <location>
        <begin position="720"/>
        <end position="788"/>
    </location>
</feature>
<evidence type="ECO:0000256" key="5">
    <source>
        <dbReference type="PROSITE-ProRule" id="PRU00320"/>
    </source>
</evidence>
<keyword evidence="9" id="KW-1185">Reference proteome</keyword>
<comment type="subcellular location">
    <subcellularLocation>
        <location evidence="5">Nucleus</location>
    </subcellularLocation>
</comment>
<dbReference type="GO" id="GO:0005634">
    <property type="term" value="C:nucleus"/>
    <property type="evidence" value="ECO:0007669"/>
    <property type="project" value="UniProtKB-SubCell"/>
</dbReference>
<keyword evidence="2 5" id="KW-0238">DNA-binding</keyword>
<dbReference type="PANTHER" id="PTHR21545:SF13">
    <property type="entry name" value="ECDYSONE-INDUCED PROTEIN 93F, ISOFORM C"/>
    <property type="match status" value="1"/>
</dbReference>
<dbReference type="Gene3D" id="1.10.10.60">
    <property type="entry name" value="Homeodomain-like"/>
    <property type="match status" value="2"/>
</dbReference>
<dbReference type="OrthoDB" id="10028342at2759"/>
<proteinExistence type="predicted"/>
<keyword evidence="1" id="KW-0805">Transcription regulation</keyword>
<feature type="compositionally biased region" description="Low complexity" evidence="6">
    <location>
        <begin position="720"/>
        <end position="740"/>
    </location>
</feature>
<dbReference type="EMBL" id="JAIZAY010000017">
    <property type="protein sequence ID" value="KAJ8025411.1"/>
    <property type="molecule type" value="Genomic_DNA"/>
</dbReference>
<dbReference type="PANTHER" id="PTHR21545">
    <property type="entry name" value="TRANSCRIPTION FACTOR MLR1/2"/>
    <property type="match status" value="1"/>
</dbReference>
<feature type="region of interest" description="Disordered" evidence="6">
    <location>
        <begin position="264"/>
        <end position="289"/>
    </location>
</feature>
<evidence type="ECO:0000256" key="1">
    <source>
        <dbReference type="ARBA" id="ARBA00023015"/>
    </source>
</evidence>
<gene>
    <name evidence="8" type="ORF">HOLleu_32958</name>
</gene>
<keyword evidence="4 5" id="KW-0539">Nucleus</keyword>
<dbReference type="PROSITE" id="PS50960">
    <property type="entry name" value="HTH_PSQ"/>
    <property type="match status" value="1"/>
</dbReference>
<feature type="compositionally biased region" description="Polar residues" evidence="6">
    <location>
        <begin position="746"/>
        <end position="763"/>
    </location>
</feature>
<evidence type="ECO:0000256" key="2">
    <source>
        <dbReference type="ARBA" id="ARBA00023125"/>
    </source>
</evidence>
<evidence type="ECO:0000313" key="8">
    <source>
        <dbReference type="EMBL" id="KAJ8025411.1"/>
    </source>
</evidence>
<dbReference type="Pfam" id="PF05225">
    <property type="entry name" value="HTH_psq"/>
    <property type="match status" value="2"/>
</dbReference>
<sequence>MTSPVKSIFMKMAVYATCGKQRCLQERKQLRKELERGRKTVISYIGLESILEGIFGAEFTNEVSPLKAACDEFKTDDWQGDKENCPLCTARQEIVQETIARHESYLGNLLEGKDHQITPEERLRRAQQWLTESVYQATADITEDHLDEEGQQKLPLDLSKSAALTVSGTPNKECYYREELNVPKAYTSGNKTPQQPLKVPAIKMHKTQTKGTRPHRTLGSSNYTQDDLKLALQEVRQGKLGTRRAAMLYGIPRSTIRNHLHRMRDRATPDEVSNSSTKPTPDLEDIDYNSNDNAAKLRNFLRSRARGGSGKTLKMTKLQKCLDQAIIKDLVHTCAFMKEKTKEENGEAKLKEKYQEHSKGAVGLPQDLFEHLIVRLIEVERVQSLNGREHKKKATKFLKDTSLLKQPTLTTDVDMKVPDFKAMLASMNNSAVGHGSIVKKTTTEEAACLKMPPARMIKTEDRSSLSSNNNNNQGLLYDGSQDHAETRRNKRGRYRCYDGDSLLQAVDIVERGEMTIARASTYFGIPHSTLEYKVRERQLRRQQGHTLDQTAARQLAVDQLGIPAGFYVADVGGARPFQSFAEKLRAMSEKQALQNRFGFHGQGLEGQMPLLLAPGLAGDASPAMAVADPAYYLLSKSPSPLPVPLPSSLRDQWALWAQKPLLSSPFFGLYHPAGFMVDPASMGFHQQQQQHQPLQPSSSTKSSMGEAINRLVEAHIYDSLQGKSGSHSSTSSHSESMESLSRAEKSSSTPEGNGWKSRSTSPHGQKRPHEPSDDGASGSSSNKKPTLD</sequence>
<name>A0A9Q0YT87_HOLLE</name>
<dbReference type="GO" id="GO:0003677">
    <property type="term" value="F:DNA binding"/>
    <property type="evidence" value="ECO:0007669"/>
    <property type="project" value="UniProtKB-UniRule"/>
</dbReference>
<dbReference type="GO" id="GO:0006357">
    <property type="term" value="P:regulation of transcription by RNA polymerase II"/>
    <property type="evidence" value="ECO:0007669"/>
    <property type="project" value="TreeGrafter"/>
</dbReference>
<feature type="region of interest" description="Disordered" evidence="6">
    <location>
        <begin position="684"/>
        <end position="704"/>
    </location>
</feature>
<keyword evidence="3" id="KW-0804">Transcription</keyword>
<dbReference type="AlphaFoldDB" id="A0A9Q0YT87"/>
<reference evidence="8" key="1">
    <citation type="submission" date="2021-10" db="EMBL/GenBank/DDBJ databases">
        <title>Tropical sea cucumber genome reveals ecological adaptation and Cuvierian tubules defense mechanism.</title>
        <authorList>
            <person name="Chen T."/>
        </authorList>
    </citation>
    <scope>NUCLEOTIDE SEQUENCE</scope>
    <source>
        <strain evidence="8">Nanhai2018</strain>
        <tissue evidence="8">Muscle</tissue>
    </source>
</reference>
<accession>A0A9Q0YT87</accession>
<evidence type="ECO:0000256" key="4">
    <source>
        <dbReference type="ARBA" id="ARBA00023242"/>
    </source>
</evidence>
<organism evidence="8 9">
    <name type="scientific">Holothuria leucospilota</name>
    <name type="common">Black long sea cucumber</name>
    <name type="synonym">Mertensiothuria leucospilota</name>
    <dbReference type="NCBI Taxonomy" id="206669"/>
    <lineage>
        <taxon>Eukaryota</taxon>
        <taxon>Metazoa</taxon>
        <taxon>Echinodermata</taxon>
        <taxon>Eleutherozoa</taxon>
        <taxon>Echinozoa</taxon>
        <taxon>Holothuroidea</taxon>
        <taxon>Aspidochirotacea</taxon>
        <taxon>Aspidochirotida</taxon>
        <taxon>Holothuriidae</taxon>
        <taxon>Holothuria</taxon>
    </lineage>
</organism>
<protein>
    <submittedName>
        <fullName evidence="8">Mushroom body large-type Kenyon cell-specific protein 1</fullName>
    </submittedName>
</protein>
<feature type="compositionally biased region" description="Polar residues" evidence="6">
    <location>
        <begin position="777"/>
        <end position="788"/>
    </location>
</feature>
<dbReference type="InterPro" id="IPR007889">
    <property type="entry name" value="HTH_Psq"/>
</dbReference>
<dbReference type="SUPFAM" id="SSF46689">
    <property type="entry name" value="Homeodomain-like"/>
    <property type="match status" value="2"/>
</dbReference>
<evidence type="ECO:0000313" key="9">
    <source>
        <dbReference type="Proteomes" id="UP001152320"/>
    </source>
</evidence>
<feature type="DNA-binding region" description="H-T-H motif" evidence="5">
    <location>
        <begin position="516"/>
        <end position="536"/>
    </location>
</feature>
<dbReference type="InterPro" id="IPR009057">
    <property type="entry name" value="Homeodomain-like_sf"/>
</dbReference>
<feature type="domain" description="HTH psq-type" evidence="7">
    <location>
        <begin position="488"/>
        <end position="540"/>
    </location>
</feature>
<evidence type="ECO:0000259" key="7">
    <source>
        <dbReference type="PROSITE" id="PS50960"/>
    </source>
</evidence>
<feature type="compositionally biased region" description="Low complexity" evidence="6">
    <location>
        <begin position="685"/>
        <end position="699"/>
    </location>
</feature>
<feature type="region of interest" description="Disordered" evidence="6">
    <location>
        <begin position="460"/>
        <end position="485"/>
    </location>
</feature>
<evidence type="ECO:0000256" key="3">
    <source>
        <dbReference type="ARBA" id="ARBA00023163"/>
    </source>
</evidence>